<keyword evidence="5" id="KW-0539">Nucleus</keyword>
<evidence type="ECO:0000313" key="10">
    <source>
        <dbReference type="Proteomes" id="UP000472264"/>
    </source>
</evidence>
<dbReference type="SUPFAM" id="SSF48452">
    <property type="entry name" value="TPR-like"/>
    <property type="match status" value="1"/>
</dbReference>
<accession>A0A665TM38</accession>
<dbReference type="InterPro" id="IPR011990">
    <property type="entry name" value="TPR-like_helical_dom_sf"/>
</dbReference>
<evidence type="ECO:0000256" key="5">
    <source>
        <dbReference type="ARBA" id="ARBA00023242"/>
    </source>
</evidence>
<comment type="similarity">
    <text evidence="2">Belongs to the NASP family.</text>
</comment>
<dbReference type="FunCoup" id="A0A665TM38">
    <property type="interactions" value="1060"/>
</dbReference>
<dbReference type="PANTHER" id="PTHR15081:SF1">
    <property type="entry name" value="NUCLEAR AUTOANTIGENIC SPERM PROTEIN"/>
    <property type="match status" value="1"/>
</dbReference>
<reference evidence="9" key="3">
    <citation type="submission" date="2025-09" db="UniProtKB">
        <authorList>
            <consortium name="Ensembl"/>
        </authorList>
    </citation>
    <scope>IDENTIFICATION</scope>
</reference>
<feature type="region of interest" description="Disordered" evidence="7">
    <location>
        <begin position="300"/>
        <end position="319"/>
    </location>
</feature>
<evidence type="ECO:0000256" key="2">
    <source>
        <dbReference type="ARBA" id="ARBA00008402"/>
    </source>
</evidence>
<dbReference type="Pfam" id="PF10516">
    <property type="entry name" value="SHNi-TPR"/>
    <property type="match status" value="1"/>
</dbReference>
<dbReference type="PROSITE" id="PS50005">
    <property type="entry name" value="TPR"/>
    <property type="match status" value="1"/>
</dbReference>
<feature type="compositionally biased region" description="Acidic residues" evidence="7">
    <location>
        <begin position="108"/>
        <end position="117"/>
    </location>
</feature>
<dbReference type="OMA" id="QIKWRXL"/>
<feature type="region of interest" description="Disordered" evidence="7">
    <location>
        <begin position="1"/>
        <end position="30"/>
    </location>
</feature>
<evidence type="ECO:0000256" key="7">
    <source>
        <dbReference type="SAM" id="MobiDB-lite"/>
    </source>
</evidence>
<feature type="compositionally biased region" description="Polar residues" evidence="7">
    <location>
        <begin position="416"/>
        <end position="428"/>
    </location>
</feature>
<dbReference type="InterPro" id="IPR019544">
    <property type="entry name" value="Tetratricopeptide_SHNi-TPR_dom"/>
</dbReference>
<comment type="subcellular location">
    <subcellularLocation>
        <location evidence="1">Nucleus</location>
    </subcellularLocation>
</comment>
<dbReference type="RefSeq" id="XP_029355713.1">
    <property type="nucleotide sequence ID" value="XM_029499853.1"/>
</dbReference>
<feature type="compositionally biased region" description="Basic and acidic residues" evidence="7">
    <location>
        <begin position="374"/>
        <end position="390"/>
    </location>
</feature>
<protein>
    <recommendedName>
        <fullName evidence="8">Tetratricopeptide SHNi-TPR domain-containing protein</fullName>
    </recommendedName>
</protein>
<reference evidence="9" key="2">
    <citation type="submission" date="2025-08" db="UniProtKB">
        <authorList>
            <consortium name="Ensembl"/>
        </authorList>
    </citation>
    <scope>IDENTIFICATION</scope>
</reference>
<dbReference type="AlphaFoldDB" id="A0A665TM38"/>
<evidence type="ECO:0000256" key="4">
    <source>
        <dbReference type="ARBA" id="ARBA00022803"/>
    </source>
</evidence>
<feature type="domain" description="Tetratricopeptide SHNi-TPR" evidence="8">
    <location>
        <begin position="190"/>
        <end position="224"/>
    </location>
</feature>
<name>A0A665TM38_ECHNA</name>
<dbReference type="GeneID" id="115041936"/>
<dbReference type="GO" id="GO:0042393">
    <property type="term" value="F:histone binding"/>
    <property type="evidence" value="ECO:0007669"/>
    <property type="project" value="TreeGrafter"/>
</dbReference>
<dbReference type="InParanoid" id="A0A665TM38"/>
<keyword evidence="4 6" id="KW-0802">TPR repeat</keyword>
<dbReference type="PANTHER" id="PTHR15081">
    <property type="entry name" value="NUCLEAR AUTOANTIGENIC SPERM PROTEIN NASP -RELATED"/>
    <property type="match status" value="1"/>
</dbReference>
<feature type="compositionally biased region" description="Low complexity" evidence="7">
    <location>
        <begin position="9"/>
        <end position="30"/>
    </location>
</feature>
<dbReference type="SMART" id="SM00028">
    <property type="entry name" value="TPR"/>
    <property type="match status" value="2"/>
</dbReference>
<dbReference type="Ensembl" id="ENSENLT00000007516.1">
    <property type="protein sequence ID" value="ENSENLP00000007202.1"/>
    <property type="gene ID" value="ENSENLG00000003463.1"/>
</dbReference>
<keyword evidence="3" id="KW-0677">Repeat</keyword>
<dbReference type="InterPro" id="IPR019734">
    <property type="entry name" value="TPR_rpt"/>
</dbReference>
<feature type="repeat" description="TPR" evidence="6">
    <location>
        <begin position="187"/>
        <end position="220"/>
    </location>
</feature>
<dbReference type="GO" id="GO:0005654">
    <property type="term" value="C:nucleoplasm"/>
    <property type="evidence" value="ECO:0007669"/>
    <property type="project" value="TreeGrafter"/>
</dbReference>
<proteinExistence type="inferred from homology"/>
<evidence type="ECO:0000259" key="8">
    <source>
        <dbReference type="Pfam" id="PF10516"/>
    </source>
</evidence>
<feature type="compositionally biased region" description="Acidic residues" evidence="7">
    <location>
        <begin position="128"/>
        <end position="157"/>
    </location>
</feature>
<dbReference type="CTD" id="4678"/>
<reference evidence="9" key="1">
    <citation type="submission" date="2021-04" db="EMBL/GenBank/DDBJ databases">
        <authorList>
            <consortium name="Wellcome Sanger Institute Data Sharing"/>
        </authorList>
    </citation>
    <scope>NUCLEOTIDE SEQUENCE [LARGE SCALE GENOMIC DNA]</scope>
</reference>
<evidence type="ECO:0000256" key="3">
    <source>
        <dbReference type="ARBA" id="ARBA00022737"/>
    </source>
</evidence>
<feature type="region of interest" description="Disordered" evidence="7">
    <location>
        <begin position="107"/>
        <end position="159"/>
    </location>
</feature>
<dbReference type="GO" id="GO:0006335">
    <property type="term" value="P:DNA replication-dependent chromatin assembly"/>
    <property type="evidence" value="ECO:0007669"/>
    <property type="project" value="TreeGrafter"/>
</dbReference>
<sequence length="428" mass="45747">MPEETSAASSSGSVEEKPCSSSSASAAADSSIDVMEEAKKLIGTGNRHLVMGDVVSAVSVFQDACSMLAAKYGDTADECGEAFFLCGKSLLELARMENSVLGNALDGVPEESEEEEQPSSNIESANNLDDDDDDDEEDDDDDDDVDKNEQDKEEDEVGNLQLAWEMLEVAKVIFKRKESKDEQLMAAQAYLKLGEVGAESGNYPQALEDFQECLALQLKHLPPHSRLLAETHYHVATTLCYMDQYSQAIQHYNSSIKVIETRLAMLQEVIDAAEGAGGAAEEKNELEELKQLLPDIREKVEDAKESQRTASTASQAIQQTLGGASTSSAFLCENGGPSSSTAFAPASQIPVKSDSASSTKAVSDITHLVRKKRKPEEESPVKDTDAKQAKQEATVNGSGDSSASNGNGVEEGKSQEPANQSASVQSSA</sequence>
<dbReference type="OrthoDB" id="5587616at2759"/>
<gene>
    <name evidence="9" type="primary">nasp</name>
</gene>
<evidence type="ECO:0000256" key="6">
    <source>
        <dbReference type="PROSITE-ProRule" id="PRU00339"/>
    </source>
</evidence>
<evidence type="ECO:0000256" key="1">
    <source>
        <dbReference type="ARBA" id="ARBA00004123"/>
    </source>
</evidence>
<dbReference type="GO" id="GO:0034080">
    <property type="term" value="P:CENP-A containing chromatin assembly"/>
    <property type="evidence" value="ECO:0007669"/>
    <property type="project" value="TreeGrafter"/>
</dbReference>
<organism evidence="9 10">
    <name type="scientific">Echeneis naucrates</name>
    <name type="common">Live sharksucker</name>
    <dbReference type="NCBI Taxonomy" id="173247"/>
    <lineage>
        <taxon>Eukaryota</taxon>
        <taxon>Metazoa</taxon>
        <taxon>Chordata</taxon>
        <taxon>Craniata</taxon>
        <taxon>Vertebrata</taxon>
        <taxon>Euteleostomi</taxon>
        <taxon>Actinopterygii</taxon>
        <taxon>Neopterygii</taxon>
        <taxon>Teleostei</taxon>
        <taxon>Neoteleostei</taxon>
        <taxon>Acanthomorphata</taxon>
        <taxon>Carangaria</taxon>
        <taxon>Carangiformes</taxon>
        <taxon>Echeneidae</taxon>
        <taxon>Echeneis</taxon>
    </lineage>
</organism>
<feature type="region of interest" description="Disordered" evidence="7">
    <location>
        <begin position="336"/>
        <end position="428"/>
    </location>
</feature>
<keyword evidence="10" id="KW-1185">Reference proteome</keyword>
<dbReference type="FunFam" id="1.25.40.10:FF:001243">
    <property type="entry name" value="Nuclear autoantigenic sperm protein (histone-binding)"/>
    <property type="match status" value="1"/>
</dbReference>
<feature type="compositionally biased region" description="Polar residues" evidence="7">
    <location>
        <begin position="308"/>
        <end position="319"/>
    </location>
</feature>
<dbReference type="Gene3D" id="1.25.40.10">
    <property type="entry name" value="Tetratricopeptide repeat domain"/>
    <property type="match status" value="1"/>
</dbReference>
<evidence type="ECO:0000313" key="9">
    <source>
        <dbReference type="Ensembl" id="ENSENLP00000007202.1"/>
    </source>
</evidence>
<dbReference type="InterPro" id="IPR051730">
    <property type="entry name" value="NASP-like"/>
</dbReference>
<feature type="compositionally biased region" description="Low complexity" evidence="7">
    <location>
        <begin position="396"/>
        <end position="408"/>
    </location>
</feature>
<dbReference type="Proteomes" id="UP000472264">
    <property type="component" value="Chromosome 4"/>
</dbReference>